<sequence length="63" mass="7585">MVHHYKKVAIKVKQDIIETNLKIAETHKYFERLDKIKEDFDKSKIQLKALEYFRTSLGQFSQN</sequence>
<accession>A0A3G6LYQ5</accession>
<dbReference type="Proteomes" id="UP000273270">
    <property type="component" value="Chromosome"/>
</dbReference>
<organism evidence="1 2">
    <name type="scientific">Chryseobacterium carnipullorum</name>
    <dbReference type="NCBI Taxonomy" id="1124835"/>
    <lineage>
        <taxon>Bacteria</taxon>
        <taxon>Pseudomonadati</taxon>
        <taxon>Bacteroidota</taxon>
        <taxon>Flavobacteriia</taxon>
        <taxon>Flavobacteriales</taxon>
        <taxon>Weeksellaceae</taxon>
        <taxon>Chryseobacterium group</taxon>
        <taxon>Chryseobacterium</taxon>
    </lineage>
</organism>
<protein>
    <submittedName>
        <fullName evidence="1">Uncharacterized protein</fullName>
    </submittedName>
</protein>
<keyword evidence="2" id="KW-1185">Reference proteome</keyword>
<proteinExistence type="predicted"/>
<gene>
    <name evidence="1" type="ORF">EG346_02190</name>
</gene>
<reference evidence="2" key="1">
    <citation type="submission" date="2018-11" db="EMBL/GenBank/DDBJ databases">
        <title>Proposal to divide the Flavobacteriaceae and reorganize its genera based on Amino Acid Identity values calculated from whole genome sequences.</title>
        <authorList>
            <person name="Nicholson A.C."/>
            <person name="Gulvik C.A."/>
            <person name="Whitney A.M."/>
            <person name="Humrighouse B.W."/>
            <person name="Bell M."/>
            <person name="Holmes B."/>
            <person name="Steigerwalt A.G."/>
            <person name="Villarma A."/>
            <person name="Sheth M."/>
            <person name="Batra D."/>
            <person name="Pryor J."/>
            <person name="Bernardet J.-F."/>
            <person name="Hugo C."/>
            <person name="Kampfer P."/>
            <person name="Newman J."/>
            <person name="McQuiston J.R."/>
        </authorList>
    </citation>
    <scope>NUCLEOTIDE SEQUENCE [LARGE SCALE GENOMIC DNA]</scope>
    <source>
        <strain evidence="2">G0188</strain>
    </source>
</reference>
<evidence type="ECO:0000313" key="1">
    <source>
        <dbReference type="EMBL" id="AZA47078.1"/>
    </source>
</evidence>
<evidence type="ECO:0000313" key="2">
    <source>
        <dbReference type="Proteomes" id="UP000273270"/>
    </source>
</evidence>
<dbReference type="AlphaFoldDB" id="A0A3G6LYQ5"/>
<dbReference type="KEGG" id="ccau:EG346_02190"/>
<dbReference type="EMBL" id="CP033920">
    <property type="protein sequence ID" value="AZA47078.1"/>
    <property type="molecule type" value="Genomic_DNA"/>
</dbReference>
<name>A0A3G6LYQ5_CHRCU</name>